<evidence type="ECO:0000313" key="1">
    <source>
        <dbReference type="EMBL" id="MFD1719544.1"/>
    </source>
</evidence>
<proteinExistence type="predicted"/>
<gene>
    <name evidence="1" type="ORF">ACFSE6_16995</name>
</gene>
<name>A0ABW4L9H6_9MICO</name>
<dbReference type="EMBL" id="JBHUEE010000010">
    <property type="protein sequence ID" value="MFD1719544.1"/>
    <property type="molecule type" value="Genomic_DNA"/>
</dbReference>
<keyword evidence="2" id="KW-1185">Reference proteome</keyword>
<dbReference type="Proteomes" id="UP001597277">
    <property type="component" value="Unassembled WGS sequence"/>
</dbReference>
<dbReference type="RefSeq" id="WP_388010046.1">
    <property type="nucleotide sequence ID" value="NZ_JBHUEE010000010.1"/>
</dbReference>
<protein>
    <submittedName>
        <fullName evidence="1">Uncharacterized protein</fullName>
    </submittedName>
</protein>
<reference evidence="2" key="1">
    <citation type="journal article" date="2019" name="Int. J. Syst. Evol. Microbiol.">
        <title>The Global Catalogue of Microorganisms (GCM) 10K type strain sequencing project: providing services to taxonomists for standard genome sequencing and annotation.</title>
        <authorList>
            <consortium name="The Broad Institute Genomics Platform"/>
            <consortium name="The Broad Institute Genome Sequencing Center for Infectious Disease"/>
            <person name="Wu L."/>
            <person name="Ma J."/>
        </authorList>
    </citation>
    <scope>NUCLEOTIDE SEQUENCE [LARGE SCALE GENOMIC DNA]</scope>
    <source>
        <strain evidence="2">JCM 17130</strain>
    </source>
</reference>
<sequence>MILLRRTARPPHEIRAHLPHGRVHAATELADGAWAFVTTDRLLVASDDGVTADHPWHTVEQGRWDGGARTVTVTWVDGRAEPLVLRTATDDVVGFTSALRERVQSSVVHTEAGRLPNGTWVHVFVRREESGELLSQVQARGPLRGDTEEQRIIDELEHRTRAAVGLPT</sequence>
<organism evidence="1 2">
    <name type="scientific">Georgenia deserti</name>
    <dbReference type="NCBI Taxonomy" id="2093781"/>
    <lineage>
        <taxon>Bacteria</taxon>
        <taxon>Bacillati</taxon>
        <taxon>Actinomycetota</taxon>
        <taxon>Actinomycetes</taxon>
        <taxon>Micrococcales</taxon>
        <taxon>Bogoriellaceae</taxon>
        <taxon>Georgenia</taxon>
    </lineage>
</organism>
<accession>A0ABW4L9H6</accession>
<evidence type="ECO:0000313" key="2">
    <source>
        <dbReference type="Proteomes" id="UP001597277"/>
    </source>
</evidence>
<comment type="caution">
    <text evidence="1">The sequence shown here is derived from an EMBL/GenBank/DDBJ whole genome shotgun (WGS) entry which is preliminary data.</text>
</comment>